<dbReference type="InterPro" id="IPR029058">
    <property type="entry name" value="AB_hydrolase_fold"/>
</dbReference>
<evidence type="ECO:0000313" key="2">
    <source>
        <dbReference type="Proteomes" id="UP000886657"/>
    </source>
</evidence>
<sequence>MAKECKVLFIHGIGDGKADFAEAAWKILSDKHKAMTGKALAPSAKVPVRYNDLFEDFRKAPKDGLQEVRPFIQDAAVLEALQDLQGSGSFAYTHILDVLLWRFHTYARNAVIERVASTIEPFLPGVIQGTTNLVLVAHSLGTAVLTESIHLLAADGRLAGCWLPAVHMLANVAKVLEGPLIPAYRPPSPSRCRPPLATADSDAALLHYFTYRNLYDPVPMVDRFRPDWREAVYHETTLRSWGPKGVVNPHDLATYVQAPEVYMKLLRSMTLDFTAFSKEREIQEIQNATQAQGAPTPTEAKLREILTALIAQYGEKASPAAFVKLLQALVIAKIL</sequence>
<organism evidence="1 2">
    <name type="scientific">Candidatus Geothrix skivensis</name>
    <dbReference type="NCBI Taxonomy" id="2954439"/>
    <lineage>
        <taxon>Bacteria</taxon>
        <taxon>Pseudomonadati</taxon>
        <taxon>Acidobacteriota</taxon>
        <taxon>Holophagae</taxon>
        <taxon>Holophagales</taxon>
        <taxon>Holophagaceae</taxon>
        <taxon>Geothrix</taxon>
    </lineage>
</organism>
<dbReference type="Proteomes" id="UP000886657">
    <property type="component" value="Unassembled WGS sequence"/>
</dbReference>
<dbReference type="AlphaFoldDB" id="A0A9D7SKF0"/>
<gene>
    <name evidence="1" type="ORF">IPP58_16710</name>
</gene>
<protein>
    <submittedName>
        <fullName evidence="1">Uncharacterized protein</fullName>
    </submittedName>
</protein>
<reference evidence="1" key="1">
    <citation type="submission" date="2020-10" db="EMBL/GenBank/DDBJ databases">
        <title>Connecting structure to function with the recovery of over 1000 high-quality activated sludge metagenome-assembled genomes encoding full-length rRNA genes using long-read sequencing.</title>
        <authorList>
            <person name="Singleton C.M."/>
            <person name="Petriglieri F."/>
            <person name="Kristensen J.M."/>
            <person name="Kirkegaard R.H."/>
            <person name="Michaelsen T.Y."/>
            <person name="Andersen M.H."/>
            <person name="Karst S.M."/>
            <person name="Dueholm M.S."/>
            <person name="Nielsen P.H."/>
            <person name="Albertsen M."/>
        </authorList>
    </citation>
    <scope>NUCLEOTIDE SEQUENCE</scope>
    <source>
        <strain evidence="1">Skiv_18-Q3-R9-52_MAXAC.067</strain>
    </source>
</reference>
<proteinExistence type="predicted"/>
<name>A0A9D7SKF0_9BACT</name>
<dbReference type="SUPFAM" id="SSF53474">
    <property type="entry name" value="alpha/beta-Hydrolases"/>
    <property type="match status" value="1"/>
</dbReference>
<accession>A0A9D7SKF0</accession>
<comment type="caution">
    <text evidence="1">The sequence shown here is derived from an EMBL/GenBank/DDBJ whole genome shotgun (WGS) entry which is preliminary data.</text>
</comment>
<dbReference type="EMBL" id="JADKIO010000013">
    <property type="protein sequence ID" value="MBK9798087.1"/>
    <property type="molecule type" value="Genomic_DNA"/>
</dbReference>
<evidence type="ECO:0000313" key="1">
    <source>
        <dbReference type="EMBL" id="MBK9798087.1"/>
    </source>
</evidence>